<keyword evidence="6" id="KW-0057">Aromatic amino acid biosynthesis</keyword>
<keyword evidence="4" id="KW-0028">Amino-acid biosynthesis</keyword>
<evidence type="ECO:0000256" key="6">
    <source>
        <dbReference type="ARBA" id="ARBA00023141"/>
    </source>
</evidence>
<protein>
    <recommendedName>
        <fullName evidence="3">tryptophan synthase</fullName>
        <ecNumber evidence="3">4.2.1.20</ecNumber>
    </recommendedName>
</protein>
<comment type="similarity">
    <text evidence="9">Belongs to the TrpA family.</text>
</comment>
<comment type="pathway">
    <text evidence="1">Amino-acid biosynthesis; L-tryptophan biosynthesis; L-tryptophan from chorismate: step 5/5.</text>
</comment>
<evidence type="ECO:0000256" key="1">
    <source>
        <dbReference type="ARBA" id="ARBA00004733"/>
    </source>
</evidence>
<evidence type="ECO:0000256" key="9">
    <source>
        <dbReference type="RuleBase" id="RU003662"/>
    </source>
</evidence>
<dbReference type="InterPro" id="IPR013785">
    <property type="entry name" value="Aldolase_TIM"/>
</dbReference>
<organism evidence="10 11">
    <name type="scientific">Metaplanococcus flavidus</name>
    <dbReference type="NCBI Taxonomy" id="569883"/>
    <lineage>
        <taxon>Bacteria</taxon>
        <taxon>Bacillati</taxon>
        <taxon>Bacillota</taxon>
        <taxon>Bacilli</taxon>
        <taxon>Bacillales</taxon>
        <taxon>Caryophanaceae</taxon>
        <taxon>Metaplanococcus</taxon>
    </lineage>
</organism>
<name>A0ABW3L6I2_9BACL</name>
<reference evidence="11" key="1">
    <citation type="journal article" date="2019" name="Int. J. Syst. Evol. Microbiol.">
        <title>The Global Catalogue of Microorganisms (GCM) 10K type strain sequencing project: providing services to taxonomists for standard genome sequencing and annotation.</title>
        <authorList>
            <consortium name="The Broad Institute Genomics Platform"/>
            <consortium name="The Broad Institute Genome Sequencing Center for Infectious Disease"/>
            <person name="Wu L."/>
            <person name="Ma J."/>
        </authorList>
    </citation>
    <scope>NUCLEOTIDE SEQUENCE [LARGE SCALE GENOMIC DNA]</scope>
    <source>
        <strain evidence="11">CCUG 56756</strain>
    </source>
</reference>
<evidence type="ECO:0000256" key="8">
    <source>
        <dbReference type="ARBA" id="ARBA00049047"/>
    </source>
</evidence>
<dbReference type="EC" id="4.2.1.20" evidence="3"/>
<dbReference type="Gene3D" id="3.20.20.70">
    <property type="entry name" value="Aldolase class I"/>
    <property type="match status" value="1"/>
</dbReference>
<dbReference type="InterPro" id="IPR011060">
    <property type="entry name" value="RibuloseP-bd_barrel"/>
</dbReference>
<dbReference type="Proteomes" id="UP001597109">
    <property type="component" value="Unassembled WGS sequence"/>
</dbReference>
<dbReference type="CDD" id="cd04724">
    <property type="entry name" value="Tryptophan_synthase_alpha"/>
    <property type="match status" value="1"/>
</dbReference>
<sequence length="257" mass="29240">MINSEKVRKKEKLFLTGYFVASDPNPDASIEYIKNAINAGMDAIEIGIPSADPYLEGDIIKRAHERKYPDFKETQDIYNFFDKLRPYTDGPIWVMGYYNEVINSELYKLLAERKLVDGFIVPDLPINEMKSIRQNMKKFQTELIPVINNKMSEEDLNIALSETKLVYCQIHTGKTGTQISNFNDLPFFFDKIKSKTDAKLMAGFGIKNADLAQSVWKHGFEGVVVGSEIVKLVEMNDMEGLSELVESIVKSKEFKGV</sequence>
<evidence type="ECO:0000256" key="5">
    <source>
        <dbReference type="ARBA" id="ARBA00022822"/>
    </source>
</evidence>
<evidence type="ECO:0000256" key="2">
    <source>
        <dbReference type="ARBA" id="ARBA00011270"/>
    </source>
</evidence>
<evidence type="ECO:0000256" key="7">
    <source>
        <dbReference type="ARBA" id="ARBA00023239"/>
    </source>
</evidence>
<keyword evidence="7 10" id="KW-0456">Lyase</keyword>
<dbReference type="Pfam" id="PF00290">
    <property type="entry name" value="Trp_syntA"/>
    <property type="match status" value="1"/>
</dbReference>
<dbReference type="InterPro" id="IPR002028">
    <property type="entry name" value="Trp_synthase_suA"/>
</dbReference>
<dbReference type="SUPFAM" id="SSF51366">
    <property type="entry name" value="Ribulose-phoshate binding barrel"/>
    <property type="match status" value="1"/>
</dbReference>
<gene>
    <name evidence="10" type="primary">trpA</name>
    <name evidence="10" type="ORF">ACFQ1X_02115</name>
</gene>
<evidence type="ECO:0000313" key="11">
    <source>
        <dbReference type="Proteomes" id="UP001597109"/>
    </source>
</evidence>
<evidence type="ECO:0000256" key="3">
    <source>
        <dbReference type="ARBA" id="ARBA00012043"/>
    </source>
</evidence>
<comment type="caution">
    <text evidence="10">The sequence shown here is derived from an EMBL/GenBank/DDBJ whole genome shotgun (WGS) entry which is preliminary data.</text>
</comment>
<dbReference type="GO" id="GO:0004834">
    <property type="term" value="F:tryptophan synthase activity"/>
    <property type="evidence" value="ECO:0007669"/>
    <property type="project" value="UniProtKB-EC"/>
</dbReference>
<proteinExistence type="inferred from homology"/>
<dbReference type="PANTHER" id="PTHR43406">
    <property type="entry name" value="TRYPTOPHAN SYNTHASE, ALPHA CHAIN"/>
    <property type="match status" value="1"/>
</dbReference>
<dbReference type="PANTHER" id="PTHR43406:SF1">
    <property type="entry name" value="TRYPTOPHAN SYNTHASE ALPHA CHAIN, CHLOROPLASTIC"/>
    <property type="match status" value="1"/>
</dbReference>
<evidence type="ECO:0000313" key="10">
    <source>
        <dbReference type="EMBL" id="MFD1030232.1"/>
    </source>
</evidence>
<keyword evidence="5" id="KW-0822">Tryptophan biosynthesis</keyword>
<keyword evidence="11" id="KW-1185">Reference proteome</keyword>
<dbReference type="NCBIfam" id="TIGR00262">
    <property type="entry name" value="trpA"/>
    <property type="match status" value="1"/>
</dbReference>
<dbReference type="RefSeq" id="WP_144840487.1">
    <property type="nucleotide sequence ID" value="NZ_JBHTKI010000003.1"/>
</dbReference>
<evidence type="ECO:0000256" key="4">
    <source>
        <dbReference type="ARBA" id="ARBA00022605"/>
    </source>
</evidence>
<comment type="subunit">
    <text evidence="2">Tetramer of two alpha and two beta chains.</text>
</comment>
<comment type="catalytic activity">
    <reaction evidence="8">
        <text>(1S,2R)-1-C-(indol-3-yl)glycerol 3-phosphate + L-serine = D-glyceraldehyde 3-phosphate + L-tryptophan + H2O</text>
        <dbReference type="Rhea" id="RHEA:10532"/>
        <dbReference type="ChEBI" id="CHEBI:15377"/>
        <dbReference type="ChEBI" id="CHEBI:33384"/>
        <dbReference type="ChEBI" id="CHEBI:57912"/>
        <dbReference type="ChEBI" id="CHEBI:58866"/>
        <dbReference type="ChEBI" id="CHEBI:59776"/>
        <dbReference type="EC" id="4.2.1.20"/>
    </reaction>
</comment>
<accession>A0ABW3L6I2</accession>
<dbReference type="EMBL" id="JBHTKI010000003">
    <property type="protein sequence ID" value="MFD1030232.1"/>
    <property type="molecule type" value="Genomic_DNA"/>
</dbReference>